<dbReference type="Proteomes" id="UP000051181">
    <property type="component" value="Unassembled WGS sequence"/>
</dbReference>
<dbReference type="EMBL" id="AZCN01000009">
    <property type="protein sequence ID" value="KRK18748.1"/>
    <property type="molecule type" value="Genomic_DNA"/>
</dbReference>
<evidence type="ECO:0000259" key="1">
    <source>
        <dbReference type="Pfam" id="PF13462"/>
    </source>
</evidence>
<comment type="caution">
    <text evidence="2">The sequence shown here is derived from an EMBL/GenBank/DDBJ whole genome shotgun (WGS) entry which is preliminary data.</text>
</comment>
<dbReference type="Gene3D" id="3.40.30.10">
    <property type="entry name" value="Glutaredoxin"/>
    <property type="match status" value="1"/>
</dbReference>
<name>A0A0R1FAK6_9LACO</name>
<dbReference type="SUPFAM" id="SSF52833">
    <property type="entry name" value="Thioredoxin-like"/>
    <property type="match status" value="1"/>
</dbReference>
<dbReference type="Pfam" id="PF13462">
    <property type="entry name" value="Thioredoxin_4"/>
    <property type="match status" value="1"/>
</dbReference>
<evidence type="ECO:0000313" key="3">
    <source>
        <dbReference type="Proteomes" id="UP000051181"/>
    </source>
</evidence>
<protein>
    <recommendedName>
        <fullName evidence="1">Thioredoxin-like fold domain-containing protein</fullName>
    </recommendedName>
</protein>
<dbReference type="InterPro" id="IPR012336">
    <property type="entry name" value="Thioredoxin-like_fold"/>
</dbReference>
<dbReference type="InterPro" id="IPR036249">
    <property type="entry name" value="Thioredoxin-like_sf"/>
</dbReference>
<dbReference type="eggNOG" id="COG1651">
    <property type="taxonomic scope" value="Bacteria"/>
</dbReference>
<gene>
    <name evidence="2" type="ORF">FD22_GL002519</name>
</gene>
<reference evidence="2 3" key="1">
    <citation type="journal article" date="2015" name="Genome Announc.">
        <title>Expanding the biotechnology potential of lactobacilli through comparative genomics of 213 strains and associated genera.</title>
        <authorList>
            <person name="Sun Z."/>
            <person name="Harris H.M."/>
            <person name="McCann A."/>
            <person name="Guo C."/>
            <person name="Argimon S."/>
            <person name="Zhang W."/>
            <person name="Yang X."/>
            <person name="Jeffery I.B."/>
            <person name="Cooney J.C."/>
            <person name="Kagawa T.F."/>
            <person name="Liu W."/>
            <person name="Song Y."/>
            <person name="Salvetti E."/>
            <person name="Wrobel A."/>
            <person name="Rasinkangas P."/>
            <person name="Parkhill J."/>
            <person name="Rea M.C."/>
            <person name="O'Sullivan O."/>
            <person name="Ritari J."/>
            <person name="Douillard F.P."/>
            <person name="Paul Ross R."/>
            <person name="Yang R."/>
            <person name="Briner A.E."/>
            <person name="Felis G.E."/>
            <person name="de Vos W.M."/>
            <person name="Barrangou R."/>
            <person name="Klaenhammer T.R."/>
            <person name="Caufield P.W."/>
            <person name="Cui Y."/>
            <person name="Zhang H."/>
            <person name="O'Toole P.W."/>
        </authorList>
    </citation>
    <scope>NUCLEOTIDE SEQUENCE [LARGE SCALE GENOMIC DNA]</scope>
    <source>
        <strain evidence="2 3">DSM 20001</strain>
    </source>
</reference>
<sequence length="175" mass="19715">MEVLIMDTSAIDLTKISQRGLVVGDINAPITVIEFINLRCPYSKTWFKKAAPILEPAVASGRIKRVFKLFDKPKVTLRKGNLAQHHLPYDQPEQAYAAIKILFAQQTEWGEQLNDTQIEAYIKQHFGFKLQPNQAMIDLVLNEAAAANIQFVPTVIIGEAIFDEHITTEELAKLI</sequence>
<dbReference type="AlphaFoldDB" id="A0A0R1FAK6"/>
<accession>A0A0R1FAK6</accession>
<proteinExistence type="predicted"/>
<evidence type="ECO:0000313" key="2">
    <source>
        <dbReference type="EMBL" id="KRK18748.1"/>
    </source>
</evidence>
<feature type="domain" description="Thioredoxin-like fold" evidence="1">
    <location>
        <begin position="19"/>
        <end position="175"/>
    </location>
</feature>
<dbReference type="Gene3D" id="1.10.1200.90">
    <property type="entry name" value="DsbA-like domain"/>
    <property type="match status" value="1"/>
</dbReference>
<dbReference type="PATRIC" id="fig|913848.6.peg.2568"/>
<organism evidence="2 3">
    <name type="scientific">Loigolactobacillus coryniformis subsp. coryniformis KCTC 3167 = DSM 20001</name>
    <dbReference type="NCBI Taxonomy" id="913848"/>
    <lineage>
        <taxon>Bacteria</taxon>
        <taxon>Bacillati</taxon>
        <taxon>Bacillota</taxon>
        <taxon>Bacilli</taxon>
        <taxon>Lactobacillales</taxon>
        <taxon>Lactobacillaceae</taxon>
        <taxon>Loigolactobacillus</taxon>
    </lineage>
</organism>